<protein>
    <submittedName>
        <fullName evidence="2">Vegetative cell wall protein gp1-like isoform X5</fullName>
    </submittedName>
</protein>
<dbReference type="AlphaFoldDB" id="A0AAX6GT79"/>
<feature type="region of interest" description="Disordered" evidence="1">
    <location>
        <begin position="1"/>
        <end position="117"/>
    </location>
</feature>
<sequence>MVSPNKHEPPPLSTPPSSAPLTLSIKPPIPPPLSSSNHRYLPLHRTTMPEPPLPDVLLSIPPSPSSSTTGHPPPHPPPQQPTKPHTSTTTTERERERDLAYLAGVHRPRSPPPSTFAPPCTLELLQCCHPTRSAPHLHLNAPDPVTRTRVRAASSRPS</sequence>
<dbReference type="EMBL" id="JANAVB010016199">
    <property type="protein sequence ID" value="KAJ6831929.1"/>
    <property type="molecule type" value="Genomic_DNA"/>
</dbReference>
<accession>A0AAX6GT79</accession>
<keyword evidence="3" id="KW-1185">Reference proteome</keyword>
<feature type="region of interest" description="Disordered" evidence="1">
    <location>
        <begin position="134"/>
        <end position="158"/>
    </location>
</feature>
<proteinExistence type="predicted"/>
<comment type="caution">
    <text evidence="2">The sequence shown here is derived from an EMBL/GenBank/DDBJ whole genome shotgun (WGS) entry which is preliminary data.</text>
</comment>
<evidence type="ECO:0000256" key="1">
    <source>
        <dbReference type="SAM" id="MobiDB-lite"/>
    </source>
</evidence>
<reference evidence="2" key="2">
    <citation type="submission" date="2023-04" db="EMBL/GenBank/DDBJ databases">
        <authorList>
            <person name="Bruccoleri R.E."/>
            <person name="Oakeley E.J."/>
            <person name="Faust A.-M."/>
            <person name="Dessus-Babus S."/>
            <person name="Altorfer M."/>
            <person name="Burckhardt D."/>
            <person name="Oertli M."/>
            <person name="Naumann U."/>
            <person name="Petersen F."/>
            <person name="Wong J."/>
        </authorList>
    </citation>
    <scope>NUCLEOTIDE SEQUENCE</scope>
    <source>
        <strain evidence="2">GSM-AAB239-AS_SAM_17_03QT</strain>
        <tissue evidence="2">Leaf</tissue>
    </source>
</reference>
<dbReference type="Proteomes" id="UP001140949">
    <property type="component" value="Unassembled WGS sequence"/>
</dbReference>
<name>A0AAX6GT79_IRIPA</name>
<organism evidence="2 3">
    <name type="scientific">Iris pallida</name>
    <name type="common">Sweet iris</name>
    <dbReference type="NCBI Taxonomy" id="29817"/>
    <lineage>
        <taxon>Eukaryota</taxon>
        <taxon>Viridiplantae</taxon>
        <taxon>Streptophyta</taxon>
        <taxon>Embryophyta</taxon>
        <taxon>Tracheophyta</taxon>
        <taxon>Spermatophyta</taxon>
        <taxon>Magnoliopsida</taxon>
        <taxon>Liliopsida</taxon>
        <taxon>Asparagales</taxon>
        <taxon>Iridaceae</taxon>
        <taxon>Iridoideae</taxon>
        <taxon>Irideae</taxon>
        <taxon>Iris</taxon>
    </lineage>
</organism>
<feature type="compositionally biased region" description="Pro residues" evidence="1">
    <location>
        <begin position="71"/>
        <end position="81"/>
    </location>
</feature>
<gene>
    <name evidence="2" type="ORF">M6B38_343520</name>
</gene>
<evidence type="ECO:0000313" key="3">
    <source>
        <dbReference type="Proteomes" id="UP001140949"/>
    </source>
</evidence>
<feature type="compositionally biased region" description="Low complexity" evidence="1">
    <location>
        <begin position="55"/>
        <end position="70"/>
    </location>
</feature>
<evidence type="ECO:0000313" key="2">
    <source>
        <dbReference type="EMBL" id="KAJ6831929.1"/>
    </source>
</evidence>
<reference evidence="2" key="1">
    <citation type="journal article" date="2023" name="GigaByte">
        <title>Genome assembly of the bearded iris, Iris pallida Lam.</title>
        <authorList>
            <person name="Bruccoleri R.E."/>
            <person name="Oakeley E.J."/>
            <person name="Faust A.M.E."/>
            <person name="Altorfer M."/>
            <person name="Dessus-Babus S."/>
            <person name="Burckhardt D."/>
            <person name="Oertli M."/>
            <person name="Naumann U."/>
            <person name="Petersen F."/>
            <person name="Wong J."/>
        </authorList>
    </citation>
    <scope>NUCLEOTIDE SEQUENCE</scope>
    <source>
        <strain evidence="2">GSM-AAB239-AS_SAM_17_03QT</strain>
    </source>
</reference>